<feature type="compositionally biased region" description="Acidic residues" evidence="1">
    <location>
        <begin position="565"/>
        <end position="578"/>
    </location>
</feature>
<feature type="non-terminal residue" evidence="2">
    <location>
        <position position="627"/>
    </location>
</feature>
<gene>
    <name evidence="2" type="ORF">THITE_49644</name>
</gene>
<evidence type="ECO:0008006" key="4">
    <source>
        <dbReference type="Google" id="ProtNLM"/>
    </source>
</evidence>
<dbReference type="KEGG" id="ttt:THITE_49644"/>
<sequence length="627" mass="69791">MDEDDSDLLYNLACGCEALFETQVANLRAQTSPAADLVADFQQRFAIWASHLGVFARKSQSLDTRLRNHSDIQDLVARLLDILRRSLDQCDGASRGLSQANDDALREEALSAVDAALTRLNRLGVTIRQSSRGRIEEKIQRHAARLDLGPFTAVSQAVTQQLYPDAHPLLQQYLGKTMVDRYAAMLFTKDREGKLKSRRPRNNVGFMPTIDEGRQLEDPREHLSGPSAQRLSHEGLSRTLGSTALAGTPSTASQSDLSTVNSQELRLALRTTNNFLAPTERRKGTSSVQVSQGNYPRLPSQKESNFFACEWCGKMIDKRDMSDSDWRRHIDEDLKPYTCISDACSDGHPAFPGFASWLAHMKEHNLRWHQRVFPTFSWICALCDDNDDIHKSPDALHDHLVQAHGDMLPPAQLQVIARQSKVERPRPWNECLLCHFTVEDAEPPPKRHREQPVNEAAGGKSSRTNFAMKHPEPMRDIDQDSDTSDDPLEEAGLVPTSDNAETMARHIASHLQALMLLTIRLASVHDDRDQDRQDDANSVSVDAGDTDDASFVKSAAREAATVSTEDVEMPDADGEVLEPADLPPDDPAIPDADVDFDGVPRRHDDLPVEEDVFLQGLIKSGAYQAHL</sequence>
<feature type="compositionally biased region" description="Acidic residues" evidence="1">
    <location>
        <begin position="479"/>
        <end position="489"/>
    </location>
</feature>
<feature type="compositionally biased region" description="Basic and acidic residues" evidence="1">
    <location>
        <begin position="211"/>
        <end position="223"/>
    </location>
</feature>
<dbReference type="AlphaFoldDB" id="G2RGI4"/>
<evidence type="ECO:0000256" key="1">
    <source>
        <dbReference type="SAM" id="MobiDB-lite"/>
    </source>
</evidence>
<reference evidence="2 3" key="1">
    <citation type="journal article" date="2011" name="Nat. Biotechnol.">
        <title>Comparative genomic analysis of the thermophilic biomass-degrading fungi Myceliophthora thermophila and Thielavia terrestris.</title>
        <authorList>
            <person name="Berka R.M."/>
            <person name="Grigoriev I.V."/>
            <person name="Otillar R."/>
            <person name="Salamov A."/>
            <person name="Grimwood J."/>
            <person name="Reid I."/>
            <person name="Ishmael N."/>
            <person name="John T."/>
            <person name="Darmond C."/>
            <person name="Moisan M.-C."/>
            <person name="Henrissat B."/>
            <person name="Coutinho P.M."/>
            <person name="Lombard V."/>
            <person name="Natvig D.O."/>
            <person name="Lindquist E."/>
            <person name="Schmutz J."/>
            <person name="Lucas S."/>
            <person name="Harris P."/>
            <person name="Powlowski J."/>
            <person name="Bellemare A."/>
            <person name="Taylor D."/>
            <person name="Butler G."/>
            <person name="de Vries R.P."/>
            <person name="Allijn I.E."/>
            <person name="van den Brink J."/>
            <person name="Ushinsky S."/>
            <person name="Storms R."/>
            <person name="Powell A.J."/>
            <person name="Paulsen I.T."/>
            <person name="Elbourne L.D.H."/>
            <person name="Baker S.E."/>
            <person name="Magnuson J."/>
            <person name="LaBoissiere S."/>
            <person name="Clutterbuck A.J."/>
            <person name="Martinez D."/>
            <person name="Wogulis M."/>
            <person name="de Leon A.L."/>
            <person name="Rey M.W."/>
            <person name="Tsang A."/>
        </authorList>
    </citation>
    <scope>NUCLEOTIDE SEQUENCE [LARGE SCALE GENOMIC DNA]</scope>
    <source>
        <strain evidence="3">ATCC 38088 / NRRL 8126</strain>
    </source>
</reference>
<dbReference type="GeneID" id="11521908"/>
<dbReference type="STRING" id="578455.G2RGI4"/>
<accession>G2RGI4</accession>
<feature type="compositionally biased region" description="Basic and acidic residues" evidence="1">
    <location>
        <begin position="469"/>
        <end position="478"/>
    </location>
</feature>
<evidence type="ECO:0000313" key="2">
    <source>
        <dbReference type="EMBL" id="AEO71873.1"/>
    </source>
</evidence>
<dbReference type="EMBL" id="CP003014">
    <property type="protein sequence ID" value="AEO71873.1"/>
    <property type="molecule type" value="Genomic_DNA"/>
</dbReference>
<dbReference type="Proteomes" id="UP000008181">
    <property type="component" value="Chromosome 6"/>
</dbReference>
<name>G2RGI4_THETT</name>
<dbReference type="PANTHER" id="PTHR35391">
    <property type="entry name" value="C2H2-TYPE DOMAIN-CONTAINING PROTEIN-RELATED"/>
    <property type="match status" value="1"/>
</dbReference>
<proteinExistence type="predicted"/>
<dbReference type="eggNOG" id="KOG0198">
    <property type="taxonomic scope" value="Eukaryota"/>
</dbReference>
<dbReference type="RefSeq" id="XP_003658209.1">
    <property type="nucleotide sequence ID" value="XM_003658161.1"/>
</dbReference>
<dbReference type="PANTHER" id="PTHR35391:SF7">
    <property type="entry name" value="C2H2-TYPE DOMAIN-CONTAINING PROTEIN"/>
    <property type="match status" value="1"/>
</dbReference>
<evidence type="ECO:0000313" key="3">
    <source>
        <dbReference type="Proteomes" id="UP000008181"/>
    </source>
</evidence>
<dbReference type="HOGENOM" id="CLU_013120_1_0_1"/>
<feature type="region of interest" description="Disordered" evidence="1">
    <location>
        <begin position="196"/>
        <end position="233"/>
    </location>
</feature>
<organism evidence="2 3">
    <name type="scientific">Thermothielavioides terrestris (strain ATCC 38088 / NRRL 8126)</name>
    <name type="common">Thielavia terrestris</name>
    <dbReference type="NCBI Taxonomy" id="578455"/>
    <lineage>
        <taxon>Eukaryota</taxon>
        <taxon>Fungi</taxon>
        <taxon>Dikarya</taxon>
        <taxon>Ascomycota</taxon>
        <taxon>Pezizomycotina</taxon>
        <taxon>Sordariomycetes</taxon>
        <taxon>Sordariomycetidae</taxon>
        <taxon>Sordariales</taxon>
        <taxon>Chaetomiaceae</taxon>
        <taxon>Thermothielavioides</taxon>
        <taxon>Thermothielavioides terrestris</taxon>
    </lineage>
</organism>
<protein>
    <recommendedName>
        <fullName evidence="4">C2H2-type domain-containing protein</fullName>
    </recommendedName>
</protein>
<feature type="region of interest" description="Disordered" evidence="1">
    <location>
        <begin position="441"/>
        <end position="495"/>
    </location>
</feature>
<keyword evidence="3" id="KW-1185">Reference proteome</keyword>
<feature type="region of interest" description="Disordered" evidence="1">
    <location>
        <begin position="527"/>
        <end position="603"/>
    </location>
</feature>
<dbReference type="OrthoDB" id="4574581at2759"/>